<reference evidence="1" key="1">
    <citation type="submission" date="2017-05" db="UniProtKB">
        <authorList>
            <consortium name="EnsemblMetazoa"/>
        </authorList>
    </citation>
    <scope>IDENTIFICATION</scope>
</reference>
<dbReference type="EnsemblMetazoa" id="Aqu2.1.18910_001">
    <property type="protein sequence ID" value="Aqu2.1.18910_001"/>
    <property type="gene ID" value="Aqu2.1.18910"/>
</dbReference>
<sequence>MSITNPGVIENFQTYLFGVVNIWLSVSPANSKIREQIWLRFCQFTSSDEYNAVWINFHDAVGVDYSPIIAFCTTLQLLYRLWKHHYPTTSIQKSEEVQHLTYNEQNALWYVAGYIIRKLRKTQNVNEEQLALLDFFVDGSADVKNTDDDSSPHEEIKDTQSWLRMVDRGGLTKCSNNFYIYLRALEMSCKVKLEQSFNRPEARHRDLQLLAEAIMKDTDVQSNWESLVQCHEKSRWRQEPAATLKTDIIKFYLKIRCYAYTKRTVEQYKQASSQSLDKSITFRGRVFLHDD</sequence>
<dbReference type="InParanoid" id="A0A1X7TUP6"/>
<name>A0A1X7TUP6_AMPQE</name>
<organism evidence="1">
    <name type="scientific">Amphimedon queenslandica</name>
    <name type="common">Sponge</name>
    <dbReference type="NCBI Taxonomy" id="400682"/>
    <lineage>
        <taxon>Eukaryota</taxon>
        <taxon>Metazoa</taxon>
        <taxon>Porifera</taxon>
        <taxon>Demospongiae</taxon>
        <taxon>Heteroscleromorpha</taxon>
        <taxon>Haplosclerida</taxon>
        <taxon>Niphatidae</taxon>
        <taxon>Amphimedon</taxon>
    </lineage>
</organism>
<proteinExistence type="predicted"/>
<protein>
    <submittedName>
        <fullName evidence="1">Uncharacterized protein</fullName>
    </submittedName>
</protein>
<accession>A0A1X7TUP6</accession>
<evidence type="ECO:0000313" key="1">
    <source>
        <dbReference type="EnsemblMetazoa" id="Aqu2.1.18910_001"/>
    </source>
</evidence>
<dbReference type="AlphaFoldDB" id="A0A1X7TUP6"/>